<feature type="domain" description="Retrotransposon gag" evidence="2">
    <location>
        <begin position="39"/>
        <end position="129"/>
    </location>
</feature>
<sequence>MKLPSHIKYDGSTDPDDHIAAYEGHMYLYTASSAVWCKCFPATLSGLAQTWFKNLKAGSIRNFRQLSKQFYEHFVSNKRREKTSAELWSVKQRGDESLRDYLGRFNREVVLIPDMKSDVAILALTHGLRKSRYRDYLAKKNVSNLGAALEKADEYIRIEEFNRTLAEPDHDEYVQPQREDSRKDDKREKGNQMKKDNQEKHENDEYDSYAPLLVPRSQIFAMNKTDEKWQRPRKMHFKNRDGSKWCDFHDDYGHTTDECRDLKNNVEDLIRRGYFKQYRAQSRNQGDRQEDSTF</sequence>
<evidence type="ECO:0000259" key="2">
    <source>
        <dbReference type="Pfam" id="PF03732"/>
    </source>
</evidence>
<proteinExistence type="predicted"/>
<dbReference type="PANTHER" id="PTHR33223">
    <property type="entry name" value="CCHC-TYPE DOMAIN-CONTAINING PROTEIN"/>
    <property type="match status" value="1"/>
</dbReference>
<dbReference type="PANTHER" id="PTHR33223:SF10">
    <property type="entry name" value="AMINOTRANSFERASE-LIKE PLANT MOBILE DOMAIN-CONTAINING PROTEIN"/>
    <property type="match status" value="1"/>
</dbReference>
<gene>
    <name evidence="4" type="primary">LOC110805000</name>
</gene>
<dbReference type="Proteomes" id="UP000813463">
    <property type="component" value="Chromosome 1"/>
</dbReference>
<dbReference type="InterPro" id="IPR005162">
    <property type="entry name" value="Retrotrans_gag_dom"/>
</dbReference>
<protein>
    <recommendedName>
        <fullName evidence="2">Retrotransposon gag domain-containing protein</fullName>
    </recommendedName>
</protein>
<evidence type="ECO:0000313" key="3">
    <source>
        <dbReference type="Proteomes" id="UP000813463"/>
    </source>
</evidence>
<keyword evidence="3" id="KW-1185">Reference proteome</keyword>
<evidence type="ECO:0000313" key="4">
    <source>
        <dbReference type="RefSeq" id="XP_021866285.2"/>
    </source>
</evidence>
<dbReference type="AlphaFoldDB" id="A0A9R0JGW3"/>
<reference evidence="4" key="2">
    <citation type="submission" date="2025-08" db="UniProtKB">
        <authorList>
            <consortium name="RefSeq"/>
        </authorList>
    </citation>
    <scope>IDENTIFICATION</scope>
    <source>
        <tissue evidence="4">Leaf</tissue>
    </source>
</reference>
<name>A0A9R0JGW3_SPIOL</name>
<evidence type="ECO:0000256" key="1">
    <source>
        <dbReference type="SAM" id="MobiDB-lite"/>
    </source>
</evidence>
<feature type="region of interest" description="Disordered" evidence="1">
    <location>
        <begin position="167"/>
        <end position="208"/>
    </location>
</feature>
<dbReference type="GeneID" id="110805000"/>
<dbReference type="RefSeq" id="XP_021866285.2">
    <property type="nucleotide sequence ID" value="XM_022010593.2"/>
</dbReference>
<organism evidence="3 4">
    <name type="scientific">Spinacia oleracea</name>
    <name type="common">Spinach</name>
    <dbReference type="NCBI Taxonomy" id="3562"/>
    <lineage>
        <taxon>Eukaryota</taxon>
        <taxon>Viridiplantae</taxon>
        <taxon>Streptophyta</taxon>
        <taxon>Embryophyta</taxon>
        <taxon>Tracheophyta</taxon>
        <taxon>Spermatophyta</taxon>
        <taxon>Magnoliopsida</taxon>
        <taxon>eudicotyledons</taxon>
        <taxon>Gunneridae</taxon>
        <taxon>Pentapetalae</taxon>
        <taxon>Caryophyllales</taxon>
        <taxon>Chenopodiaceae</taxon>
        <taxon>Chenopodioideae</taxon>
        <taxon>Anserineae</taxon>
        <taxon>Spinacia</taxon>
    </lineage>
</organism>
<dbReference type="KEGG" id="soe:110805000"/>
<reference evidence="3" key="1">
    <citation type="journal article" date="2021" name="Nat. Commun.">
        <title>Genomic analyses provide insights into spinach domestication and the genetic basis of agronomic traits.</title>
        <authorList>
            <person name="Cai X."/>
            <person name="Sun X."/>
            <person name="Xu C."/>
            <person name="Sun H."/>
            <person name="Wang X."/>
            <person name="Ge C."/>
            <person name="Zhang Z."/>
            <person name="Wang Q."/>
            <person name="Fei Z."/>
            <person name="Jiao C."/>
            <person name="Wang Q."/>
        </authorList>
    </citation>
    <scope>NUCLEOTIDE SEQUENCE [LARGE SCALE GENOMIC DNA]</scope>
    <source>
        <strain evidence="3">cv. Varoflay</strain>
    </source>
</reference>
<dbReference type="Pfam" id="PF03732">
    <property type="entry name" value="Retrotrans_gag"/>
    <property type="match status" value="1"/>
</dbReference>
<accession>A0A9R0JGW3</accession>
<feature type="compositionally biased region" description="Basic and acidic residues" evidence="1">
    <location>
        <begin position="167"/>
        <end position="203"/>
    </location>
</feature>